<dbReference type="Proteomes" id="UP000736672">
    <property type="component" value="Unassembled WGS sequence"/>
</dbReference>
<organism evidence="1 2">
    <name type="scientific">Fusarium solani</name>
    <name type="common">Filamentous fungus</name>
    <dbReference type="NCBI Taxonomy" id="169388"/>
    <lineage>
        <taxon>Eukaryota</taxon>
        <taxon>Fungi</taxon>
        <taxon>Dikarya</taxon>
        <taxon>Ascomycota</taxon>
        <taxon>Pezizomycotina</taxon>
        <taxon>Sordariomycetes</taxon>
        <taxon>Hypocreomycetidae</taxon>
        <taxon>Hypocreales</taxon>
        <taxon>Nectriaceae</taxon>
        <taxon>Fusarium</taxon>
        <taxon>Fusarium solani species complex</taxon>
    </lineage>
</organism>
<sequence>MEAVAVASAIVGLLSFGYDLVNELVAYGEEDYRAIFGIDQDGHGNRGQGFFTMEALIRIRNSFDRCTVIFQELRKELHVACSMTEQERPYFPPQFRASDRVQWHFRKPRVVSLIDLLDKLKADLHARLLILYISYANRGRSLQIQISGVSSLTISELTSRAAALYNYSQQNGELTNLPNGNPEDRALPAPHPGGGFSQDNTQPCTPTAIRPAALITVPPHNPSNTYEEPRRTRTRAAVLDFLVVACQKFTTCVLWSICTPCMLYMAPRRAGQGSIGQAPEPSPDFMQLHPPHAVLASTPQQSPPLFHGGPYLTAHESPSSLILTPARWAEGPSHELREKARCLLNDEIGAVSEKYHIHETESQPLVDNLISQWIVGQTESTTNETGFSNDNEPTLED</sequence>
<name>A0A9P9G716_FUSSL</name>
<evidence type="ECO:0000313" key="1">
    <source>
        <dbReference type="EMBL" id="KAH7232449.1"/>
    </source>
</evidence>
<comment type="caution">
    <text evidence="1">The sequence shown here is derived from an EMBL/GenBank/DDBJ whole genome shotgun (WGS) entry which is preliminary data.</text>
</comment>
<protein>
    <submittedName>
        <fullName evidence="1">Uncharacterized protein</fullName>
    </submittedName>
</protein>
<evidence type="ECO:0000313" key="2">
    <source>
        <dbReference type="Proteomes" id="UP000736672"/>
    </source>
</evidence>
<dbReference type="EMBL" id="JAGTJS010000029">
    <property type="protein sequence ID" value="KAH7232449.1"/>
    <property type="molecule type" value="Genomic_DNA"/>
</dbReference>
<accession>A0A9P9G716</accession>
<reference evidence="1" key="1">
    <citation type="journal article" date="2021" name="Nat. Commun.">
        <title>Genetic determinants of endophytism in the Arabidopsis root mycobiome.</title>
        <authorList>
            <person name="Mesny F."/>
            <person name="Miyauchi S."/>
            <person name="Thiergart T."/>
            <person name="Pickel B."/>
            <person name="Atanasova L."/>
            <person name="Karlsson M."/>
            <person name="Huettel B."/>
            <person name="Barry K.W."/>
            <person name="Haridas S."/>
            <person name="Chen C."/>
            <person name="Bauer D."/>
            <person name="Andreopoulos W."/>
            <person name="Pangilinan J."/>
            <person name="LaButti K."/>
            <person name="Riley R."/>
            <person name="Lipzen A."/>
            <person name="Clum A."/>
            <person name="Drula E."/>
            <person name="Henrissat B."/>
            <person name="Kohler A."/>
            <person name="Grigoriev I.V."/>
            <person name="Martin F.M."/>
            <person name="Hacquard S."/>
        </authorList>
    </citation>
    <scope>NUCLEOTIDE SEQUENCE</scope>
    <source>
        <strain evidence="1">FSSC 5 MPI-SDFR-AT-0091</strain>
    </source>
</reference>
<dbReference type="AlphaFoldDB" id="A0A9P9G716"/>
<keyword evidence="2" id="KW-1185">Reference proteome</keyword>
<gene>
    <name evidence="1" type="ORF">B0J15DRAFT_472298</name>
</gene>
<proteinExistence type="predicted"/>